<evidence type="ECO:0000256" key="10">
    <source>
        <dbReference type="ARBA" id="ARBA00023170"/>
    </source>
</evidence>
<dbReference type="PROSITE" id="PS52016">
    <property type="entry name" value="TONB_DEPENDENT_REC_3"/>
    <property type="match status" value="1"/>
</dbReference>
<dbReference type="NCBIfam" id="NF010048">
    <property type="entry name" value="PRK13524.1"/>
    <property type="match status" value="1"/>
</dbReference>
<dbReference type="InterPro" id="IPR039426">
    <property type="entry name" value="TonB-dep_rcpt-like"/>
</dbReference>
<reference evidence="17 18" key="1">
    <citation type="journal article" date="2017" name="Nat. Commun.">
        <title>In situ click chemistry generation of cyclooxygenase-2 inhibitors.</title>
        <authorList>
            <person name="Bhardwaj A."/>
            <person name="Kaur J."/>
            <person name="Wuest M."/>
            <person name="Wuest F."/>
        </authorList>
    </citation>
    <scope>NUCLEOTIDE SEQUENCE [LARGE SCALE GENOMIC DNA]</scope>
    <source>
        <strain evidence="17">S2_012_000_R3_94</strain>
    </source>
</reference>
<comment type="caution">
    <text evidence="17">The sequence shown here is derived from an EMBL/GenBank/DDBJ whole genome shotgun (WGS) entry which is preliminary data.</text>
</comment>
<dbReference type="InterPro" id="IPR012910">
    <property type="entry name" value="Plug_dom"/>
</dbReference>
<name>A0A533IBR9_PARDE</name>
<evidence type="ECO:0000256" key="7">
    <source>
        <dbReference type="ARBA" id="ARBA00023065"/>
    </source>
</evidence>
<dbReference type="InterPro" id="IPR037066">
    <property type="entry name" value="Plug_dom_sf"/>
</dbReference>
<comment type="subcellular location">
    <subcellularLocation>
        <location evidence="1 12">Cell outer membrane</location>
        <topology evidence="1 12">Multi-pass membrane protein</topology>
    </subcellularLocation>
</comment>
<evidence type="ECO:0000256" key="11">
    <source>
        <dbReference type="ARBA" id="ARBA00023237"/>
    </source>
</evidence>
<evidence type="ECO:0000256" key="13">
    <source>
        <dbReference type="RuleBase" id="RU003357"/>
    </source>
</evidence>
<proteinExistence type="inferred from homology"/>
<evidence type="ECO:0000259" key="16">
    <source>
        <dbReference type="Pfam" id="PF07715"/>
    </source>
</evidence>
<dbReference type="PANTHER" id="PTHR30069">
    <property type="entry name" value="TONB-DEPENDENT OUTER MEMBRANE RECEPTOR"/>
    <property type="match status" value="1"/>
</dbReference>
<dbReference type="Gene3D" id="2.40.170.20">
    <property type="entry name" value="TonB-dependent receptor, beta-barrel domain"/>
    <property type="match status" value="1"/>
</dbReference>
<dbReference type="InterPro" id="IPR058134">
    <property type="entry name" value="PirA/FepA/PfeA"/>
</dbReference>
<dbReference type="GO" id="GO:0038023">
    <property type="term" value="F:signaling receptor activity"/>
    <property type="evidence" value="ECO:0007669"/>
    <property type="project" value="InterPro"/>
</dbReference>
<evidence type="ECO:0000256" key="4">
    <source>
        <dbReference type="ARBA" id="ARBA00022452"/>
    </source>
</evidence>
<sequence>MANKRCISVVRTTVTGLLLATTCWPAFAQDVAADPDTIVLDTLVLTAEEQVKQALGASVITEEDMEKQPVKNDVSEVVRKMPGVNLTGNSASGQRGNQRQIDIRGMGPENVLILIDGKPVTSRNAIRMGRQGERNTRGDSNWVPPELIERIEVLRGPSAARYGSGSAGGVVNIITKRPDTMTGTVSMHFDVPQSDKEGVTRRLNAMIAGPINEQFSYRVYGSLNKTDGDDPDINDGLAAGTEGVRNKDFGALLSWEPDDSNRVDLDFTYSRQGNIYAGEEGSGGGVIEDLTDDDDNVVYIPIGEETNTTRRQVLSLTHTGEYSFGASESYLQWEKTRDNRVCEGLSGSGEGDLQLCADTDGDGESDDIAYIGTEYETISAKSEWDFYSQIGGREVTYTVGAEVRREEIDTSIPSTITNADDRDEFQTADSKRQTIWGVYTEANILATDRLTLTPGLRYDHSDKFGSNMSPSLNATYDFNDEWSMKVGVARAFKAPNLFQLNPNYYYNTMGRGCPAGYNGPCRIKGNPDLEPEHSVNKEIGVAYAGANSINASLTYFHNDYKNRIAADVIDGAVDPETGGSIFEWRNTPEAVVSGLEGNFSTPIADAFTFNANATYMIESKDKRTGNPLSLVPDYTINAELDWQAQDDLLVTLSMTHYGPIPTIVRTLSTNVDAVDEDLIVRGGYTLFNLGAKWDLNEASYVNAGVTNLFDKEIKRTDEGSETFNEPGRAFYVGLSRTF</sequence>
<dbReference type="NCBIfam" id="NF010051">
    <property type="entry name" value="PRK13528.1"/>
    <property type="match status" value="1"/>
</dbReference>
<evidence type="ECO:0000259" key="15">
    <source>
        <dbReference type="Pfam" id="PF00593"/>
    </source>
</evidence>
<feature type="domain" description="TonB-dependent receptor plug" evidence="16">
    <location>
        <begin position="56"/>
        <end position="170"/>
    </location>
</feature>
<protein>
    <submittedName>
        <fullName evidence="17">TonB-dependent siderophore receptor</fullName>
    </submittedName>
</protein>
<keyword evidence="6 14" id="KW-0732">Signal</keyword>
<evidence type="ECO:0000256" key="1">
    <source>
        <dbReference type="ARBA" id="ARBA00004571"/>
    </source>
</evidence>
<feature type="signal peptide" evidence="14">
    <location>
        <begin position="1"/>
        <end position="28"/>
    </location>
</feature>
<keyword evidence="9 12" id="KW-0472">Membrane</keyword>
<feature type="domain" description="TonB-dependent receptor-like beta-barrel" evidence="15">
    <location>
        <begin position="256"/>
        <end position="708"/>
    </location>
</feature>
<keyword evidence="5 12" id="KW-0812">Transmembrane</keyword>
<keyword evidence="11 12" id="KW-0998">Cell outer membrane</keyword>
<dbReference type="SUPFAM" id="SSF56935">
    <property type="entry name" value="Porins"/>
    <property type="match status" value="1"/>
</dbReference>
<dbReference type="InterPro" id="IPR000531">
    <property type="entry name" value="Beta-barrel_TonB"/>
</dbReference>
<dbReference type="GO" id="GO:0044718">
    <property type="term" value="P:siderophore transmembrane transport"/>
    <property type="evidence" value="ECO:0007669"/>
    <property type="project" value="TreeGrafter"/>
</dbReference>
<dbReference type="EMBL" id="VAFL01000001">
    <property type="protein sequence ID" value="TKW68886.1"/>
    <property type="molecule type" value="Genomic_DNA"/>
</dbReference>
<keyword evidence="4 12" id="KW-1134">Transmembrane beta strand</keyword>
<dbReference type="PANTHER" id="PTHR30069:SF53">
    <property type="entry name" value="COLICIN I RECEPTOR-RELATED"/>
    <property type="match status" value="1"/>
</dbReference>
<evidence type="ECO:0000256" key="9">
    <source>
        <dbReference type="ARBA" id="ARBA00023136"/>
    </source>
</evidence>
<evidence type="ECO:0000313" key="18">
    <source>
        <dbReference type="Proteomes" id="UP000315344"/>
    </source>
</evidence>
<keyword evidence="10 17" id="KW-0675">Receptor</keyword>
<dbReference type="CDD" id="cd01347">
    <property type="entry name" value="ligand_gated_channel"/>
    <property type="match status" value="1"/>
</dbReference>
<dbReference type="InterPro" id="IPR010105">
    <property type="entry name" value="TonB_sidphr_rcpt"/>
</dbReference>
<dbReference type="InterPro" id="IPR036942">
    <property type="entry name" value="Beta-barrel_TonB_sf"/>
</dbReference>
<evidence type="ECO:0000256" key="12">
    <source>
        <dbReference type="PROSITE-ProRule" id="PRU01360"/>
    </source>
</evidence>
<dbReference type="GO" id="GO:0009279">
    <property type="term" value="C:cell outer membrane"/>
    <property type="evidence" value="ECO:0007669"/>
    <property type="project" value="UniProtKB-SubCell"/>
</dbReference>
<evidence type="ECO:0000256" key="5">
    <source>
        <dbReference type="ARBA" id="ARBA00022692"/>
    </source>
</evidence>
<dbReference type="GO" id="GO:0015344">
    <property type="term" value="F:siderophore uptake transmembrane transporter activity"/>
    <property type="evidence" value="ECO:0007669"/>
    <property type="project" value="TreeGrafter"/>
</dbReference>
<feature type="chain" id="PRO_5021770567" evidence="14">
    <location>
        <begin position="29"/>
        <end position="738"/>
    </location>
</feature>
<dbReference type="Gene3D" id="2.170.130.10">
    <property type="entry name" value="TonB-dependent receptor, plug domain"/>
    <property type="match status" value="1"/>
</dbReference>
<evidence type="ECO:0000256" key="14">
    <source>
        <dbReference type="SAM" id="SignalP"/>
    </source>
</evidence>
<dbReference type="Pfam" id="PF00593">
    <property type="entry name" value="TonB_dep_Rec_b-barrel"/>
    <property type="match status" value="1"/>
</dbReference>
<dbReference type="Proteomes" id="UP000315344">
    <property type="component" value="Unassembled WGS sequence"/>
</dbReference>
<dbReference type="NCBIfam" id="TIGR01783">
    <property type="entry name" value="TonB-siderophor"/>
    <property type="match status" value="1"/>
</dbReference>
<evidence type="ECO:0000256" key="2">
    <source>
        <dbReference type="ARBA" id="ARBA00009810"/>
    </source>
</evidence>
<comment type="similarity">
    <text evidence="2 12 13">Belongs to the TonB-dependent receptor family.</text>
</comment>
<evidence type="ECO:0000256" key="3">
    <source>
        <dbReference type="ARBA" id="ARBA00022448"/>
    </source>
</evidence>
<evidence type="ECO:0000256" key="6">
    <source>
        <dbReference type="ARBA" id="ARBA00022729"/>
    </source>
</evidence>
<keyword evidence="7" id="KW-0406">Ion transport</keyword>
<evidence type="ECO:0000256" key="8">
    <source>
        <dbReference type="ARBA" id="ARBA00023077"/>
    </source>
</evidence>
<dbReference type="Pfam" id="PF07715">
    <property type="entry name" value="Plug"/>
    <property type="match status" value="1"/>
</dbReference>
<gene>
    <name evidence="17" type="ORF">DI616_02205</name>
</gene>
<evidence type="ECO:0000313" key="17">
    <source>
        <dbReference type="EMBL" id="TKW68886.1"/>
    </source>
</evidence>
<dbReference type="AlphaFoldDB" id="A0A533IBR9"/>
<keyword evidence="3 12" id="KW-0813">Transport</keyword>
<accession>A0A533IBR9</accession>
<keyword evidence="8 13" id="KW-0798">TonB box</keyword>
<organism evidence="17 18">
    <name type="scientific">Paracoccus denitrificans</name>
    <dbReference type="NCBI Taxonomy" id="266"/>
    <lineage>
        <taxon>Bacteria</taxon>
        <taxon>Pseudomonadati</taxon>
        <taxon>Pseudomonadota</taxon>
        <taxon>Alphaproteobacteria</taxon>
        <taxon>Rhodobacterales</taxon>
        <taxon>Paracoccaceae</taxon>
        <taxon>Paracoccus</taxon>
    </lineage>
</organism>